<protein>
    <submittedName>
        <fullName evidence="1">Uncharacterized protein</fullName>
    </submittedName>
</protein>
<comment type="caution">
    <text evidence="1">The sequence shown here is derived from an EMBL/GenBank/DDBJ whole genome shotgun (WGS) entry which is preliminary data.</text>
</comment>
<dbReference type="AlphaFoldDB" id="A0A9D3Y7C6"/>
<evidence type="ECO:0000313" key="1">
    <source>
        <dbReference type="EMBL" id="KAH3693104.1"/>
    </source>
</evidence>
<proteinExistence type="predicted"/>
<organism evidence="1 2">
    <name type="scientific">Dreissena polymorpha</name>
    <name type="common">Zebra mussel</name>
    <name type="synonym">Mytilus polymorpha</name>
    <dbReference type="NCBI Taxonomy" id="45954"/>
    <lineage>
        <taxon>Eukaryota</taxon>
        <taxon>Metazoa</taxon>
        <taxon>Spiralia</taxon>
        <taxon>Lophotrochozoa</taxon>
        <taxon>Mollusca</taxon>
        <taxon>Bivalvia</taxon>
        <taxon>Autobranchia</taxon>
        <taxon>Heteroconchia</taxon>
        <taxon>Euheterodonta</taxon>
        <taxon>Imparidentia</taxon>
        <taxon>Neoheterodontei</taxon>
        <taxon>Myida</taxon>
        <taxon>Dreissenoidea</taxon>
        <taxon>Dreissenidae</taxon>
        <taxon>Dreissena</taxon>
    </lineage>
</organism>
<name>A0A9D3Y7C6_DREPO</name>
<reference evidence="1" key="1">
    <citation type="journal article" date="2019" name="bioRxiv">
        <title>The Genome of the Zebra Mussel, Dreissena polymorpha: A Resource for Invasive Species Research.</title>
        <authorList>
            <person name="McCartney M.A."/>
            <person name="Auch B."/>
            <person name="Kono T."/>
            <person name="Mallez S."/>
            <person name="Zhang Y."/>
            <person name="Obille A."/>
            <person name="Becker A."/>
            <person name="Abrahante J.E."/>
            <person name="Garbe J."/>
            <person name="Badalamenti J.P."/>
            <person name="Herman A."/>
            <person name="Mangelson H."/>
            <person name="Liachko I."/>
            <person name="Sullivan S."/>
            <person name="Sone E.D."/>
            <person name="Koren S."/>
            <person name="Silverstein K.A.T."/>
            <person name="Beckman K.B."/>
            <person name="Gohl D.M."/>
        </authorList>
    </citation>
    <scope>NUCLEOTIDE SEQUENCE</scope>
    <source>
        <strain evidence="1">Duluth1</strain>
        <tissue evidence="1">Whole animal</tissue>
    </source>
</reference>
<evidence type="ECO:0000313" key="2">
    <source>
        <dbReference type="Proteomes" id="UP000828390"/>
    </source>
</evidence>
<gene>
    <name evidence="1" type="ORF">DPMN_192505</name>
</gene>
<keyword evidence="2" id="KW-1185">Reference proteome</keyword>
<dbReference type="Proteomes" id="UP000828390">
    <property type="component" value="Unassembled WGS sequence"/>
</dbReference>
<reference evidence="1" key="2">
    <citation type="submission" date="2020-11" db="EMBL/GenBank/DDBJ databases">
        <authorList>
            <person name="McCartney M.A."/>
            <person name="Auch B."/>
            <person name="Kono T."/>
            <person name="Mallez S."/>
            <person name="Becker A."/>
            <person name="Gohl D.M."/>
            <person name="Silverstein K.A.T."/>
            <person name="Koren S."/>
            <person name="Bechman K.B."/>
            <person name="Herman A."/>
            <person name="Abrahante J.E."/>
            <person name="Garbe J."/>
        </authorList>
    </citation>
    <scope>NUCLEOTIDE SEQUENCE</scope>
    <source>
        <strain evidence="1">Duluth1</strain>
        <tissue evidence="1">Whole animal</tissue>
    </source>
</reference>
<accession>A0A9D3Y7C6</accession>
<dbReference type="EMBL" id="JAIWYP010000017">
    <property type="protein sequence ID" value="KAH3693104.1"/>
    <property type="molecule type" value="Genomic_DNA"/>
</dbReference>
<sequence>MSPTTIVGEIKNWQPNNQDRICGNYFLSGCARHNKDDPDYVPTLNMGYKLLTTSTPVVKVGRYERATTRGTKRLARELDENELAVCCFYSAQSVYTLDL</sequence>